<evidence type="ECO:0000313" key="7">
    <source>
        <dbReference type="EMBL" id="WRP18381.1"/>
    </source>
</evidence>
<dbReference type="GO" id="GO:0016853">
    <property type="term" value="F:isomerase activity"/>
    <property type="evidence" value="ECO:0007669"/>
    <property type="project" value="UniProtKB-KW"/>
</dbReference>
<dbReference type="Pfam" id="PF00849">
    <property type="entry name" value="PseudoU_synth_2"/>
    <property type="match status" value="1"/>
</dbReference>
<dbReference type="InterPro" id="IPR006224">
    <property type="entry name" value="PsdUridine_synth_RluA-like_CS"/>
</dbReference>
<dbReference type="Gene3D" id="3.30.2350.10">
    <property type="entry name" value="Pseudouridine synthase"/>
    <property type="match status" value="1"/>
</dbReference>
<dbReference type="InterPro" id="IPR006225">
    <property type="entry name" value="PsdUridine_synth_RluC/D"/>
</dbReference>
<evidence type="ECO:0000256" key="3">
    <source>
        <dbReference type="ARBA" id="ARBA00023235"/>
    </source>
</evidence>
<dbReference type="InterPro" id="IPR002942">
    <property type="entry name" value="S4_RNA-bd"/>
</dbReference>
<dbReference type="CDD" id="cd02869">
    <property type="entry name" value="PseudoU_synth_RluA_like"/>
    <property type="match status" value="1"/>
</dbReference>
<dbReference type="InterPro" id="IPR050188">
    <property type="entry name" value="RluA_PseudoU_synthase"/>
</dbReference>
<dbReference type="PROSITE" id="PS01129">
    <property type="entry name" value="PSI_RLU"/>
    <property type="match status" value="1"/>
</dbReference>
<dbReference type="SUPFAM" id="SSF55174">
    <property type="entry name" value="Alpha-L RNA-binding motif"/>
    <property type="match status" value="1"/>
</dbReference>
<keyword evidence="3 5" id="KW-0413">Isomerase</keyword>
<dbReference type="InterPro" id="IPR020103">
    <property type="entry name" value="PsdUridine_synth_cat_dom_sf"/>
</dbReference>
<evidence type="ECO:0000313" key="8">
    <source>
        <dbReference type="Proteomes" id="UP001332192"/>
    </source>
</evidence>
<evidence type="ECO:0000256" key="4">
    <source>
        <dbReference type="PROSITE-ProRule" id="PRU00182"/>
    </source>
</evidence>
<dbReference type="PANTHER" id="PTHR21600">
    <property type="entry name" value="MITOCHONDRIAL RNA PSEUDOURIDINE SYNTHASE"/>
    <property type="match status" value="1"/>
</dbReference>
<dbReference type="RefSeq" id="WP_324717654.1">
    <property type="nucleotide sequence ID" value="NZ_CP141615.1"/>
</dbReference>
<dbReference type="SMART" id="SM00363">
    <property type="entry name" value="S4"/>
    <property type="match status" value="1"/>
</dbReference>
<protein>
    <recommendedName>
        <fullName evidence="5">Pseudouridine synthase</fullName>
        <ecNumber evidence="5">5.4.99.-</ecNumber>
    </recommendedName>
</protein>
<keyword evidence="4" id="KW-0694">RNA-binding</keyword>
<proteinExistence type="inferred from homology"/>
<dbReference type="CDD" id="cd00165">
    <property type="entry name" value="S4"/>
    <property type="match status" value="1"/>
</dbReference>
<organism evidence="7 8">
    <name type="scientific">Carboxydichorda subterranea</name>
    <dbReference type="NCBI Taxonomy" id="3109565"/>
    <lineage>
        <taxon>Bacteria</taxon>
        <taxon>Bacillati</taxon>
        <taxon>Bacillota</taxon>
        <taxon>Limnochordia</taxon>
        <taxon>Limnochordales</taxon>
        <taxon>Geochordaceae</taxon>
        <taxon>Carboxydichorda</taxon>
    </lineage>
</organism>
<evidence type="ECO:0000256" key="1">
    <source>
        <dbReference type="ARBA" id="ARBA00000073"/>
    </source>
</evidence>
<accession>A0ABZ1C0V4</accession>
<evidence type="ECO:0000256" key="2">
    <source>
        <dbReference type="ARBA" id="ARBA00010876"/>
    </source>
</evidence>
<dbReference type="PANTHER" id="PTHR21600:SF44">
    <property type="entry name" value="RIBOSOMAL LARGE SUBUNIT PSEUDOURIDINE SYNTHASE D"/>
    <property type="match status" value="1"/>
</dbReference>
<dbReference type="NCBIfam" id="TIGR00005">
    <property type="entry name" value="rluA_subfam"/>
    <property type="match status" value="1"/>
</dbReference>
<evidence type="ECO:0000256" key="5">
    <source>
        <dbReference type="RuleBase" id="RU362028"/>
    </source>
</evidence>
<dbReference type="InterPro" id="IPR036986">
    <property type="entry name" value="S4_RNA-bd_sf"/>
</dbReference>
<feature type="domain" description="RNA-binding S4" evidence="6">
    <location>
        <begin position="24"/>
        <end position="86"/>
    </location>
</feature>
<dbReference type="Gene3D" id="3.10.290.10">
    <property type="entry name" value="RNA-binding S4 domain"/>
    <property type="match status" value="1"/>
</dbReference>
<reference evidence="7 8" key="1">
    <citation type="journal article" date="2024" name="Front. Microbiol.">
        <title>Novel thermophilic genera Geochorda gen. nov. and Carboxydochorda gen. nov. from the deep terrestrial subsurface reveal the ecophysiological diversity in the class Limnochordia.</title>
        <authorList>
            <person name="Karnachuk O.V."/>
            <person name="Lukina A.P."/>
            <person name="Avakyan M.R."/>
            <person name="Kadnikov V.V."/>
            <person name="Begmatov S."/>
            <person name="Beletsky A.V."/>
            <person name="Vlasova K.G."/>
            <person name="Novikov A.A."/>
            <person name="Shcherbakova V.A."/>
            <person name="Mardanov A.V."/>
            <person name="Ravin N.V."/>
        </authorList>
    </citation>
    <scope>NUCLEOTIDE SEQUENCE [LARGE SCALE GENOMIC DNA]</scope>
    <source>
        <strain evidence="7 8">L945</strain>
    </source>
</reference>
<keyword evidence="8" id="KW-1185">Reference proteome</keyword>
<dbReference type="Proteomes" id="UP001332192">
    <property type="component" value="Chromosome"/>
</dbReference>
<dbReference type="Pfam" id="PF01479">
    <property type="entry name" value="S4"/>
    <property type="match status" value="1"/>
</dbReference>
<dbReference type="EMBL" id="CP141615">
    <property type="protein sequence ID" value="WRP18381.1"/>
    <property type="molecule type" value="Genomic_DNA"/>
</dbReference>
<name>A0ABZ1C0V4_9FIRM</name>
<dbReference type="EC" id="5.4.99.-" evidence="5"/>
<dbReference type="InterPro" id="IPR006145">
    <property type="entry name" value="PsdUridine_synth_RsuA/RluA"/>
</dbReference>
<sequence>MHSGPDPQAGREITLTVPPEAHGLRVDAYLAQFTEVGPSRAFVQRLITRGNVLLNGRPAKPAHRVAEGDEVWVLVPPPERPEDLQPEAIPIDVVYEDEHLLVINKPRGMVVHPGVGNFSGTLVNALLAHSPRLSGIAGVMRPGIVHRLDKDTTGLLVVAKTNDAHLGLTRQLKERTIHRIYWAIVRGQPGVEAGLVDAPIGRHPHDRLRMAVVPEGRPAVTRFTVLERFGAYSLLEVKLETGRTHQIRVHMAYIGHPIAGDPVYGAGRGHKARGELGLKAQALHARELVFVHPVTGRPMHFVAPLPEDMEQALERLRAEASSRRL</sequence>
<dbReference type="PROSITE" id="PS50889">
    <property type="entry name" value="S4"/>
    <property type="match status" value="1"/>
</dbReference>
<dbReference type="SUPFAM" id="SSF55120">
    <property type="entry name" value="Pseudouridine synthase"/>
    <property type="match status" value="1"/>
</dbReference>
<gene>
    <name evidence="7" type="ORF">U7230_05060</name>
</gene>
<comment type="similarity">
    <text evidence="2 5">Belongs to the pseudouridine synthase RluA family.</text>
</comment>
<comment type="function">
    <text evidence="5">Responsible for synthesis of pseudouridine from uracil.</text>
</comment>
<comment type="catalytic activity">
    <reaction evidence="1 5">
        <text>a uridine in RNA = a pseudouridine in RNA</text>
        <dbReference type="Rhea" id="RHEA:48348"/>
        <dbReference type="Rhea" id="RHEA-COMP:12068"/>
        <dbReference type="Rhea" id="RHEA-COMP:12069"/>
        <dbReference type="ChEBI" id="CHEBI:65314"/>
        <dbReference type="ChEBI" id="CHEBI:65315"/>
    </reaction>
</comment>
<evidence type="ECO:0000259" key="6">
    <source>
        <dbReference type="SMART" id="SM00363"/>
    </source>
</evidence>